<evidence type="ECO:0000256" key="5">
    <source>
        <dbReference type="ARBA" id="ARBA00038500"/>
    </source>
</evidence>
<feature type="repeat" description="ANK" evidence="7">
    <location>
        <begin position="1097"/>
        <end position="1129"/>
    </location>
</feature>
<evidence type="ECO:0000256" key="1">
    <source>
        <dbReference type="ARBA" id="ARBA00004906"/>
    </source>
</evidence>
<feature type="repeat" description="ANK" evidence="7">
    <location>
        <begin position="866"/>
        <end position="898"/>
    </location>
</feature>
<evidence type="ECO:0000313" key="10">
    <source>
        <dbReference type="WBParaSite" id="maker-uti_cns_0006615-snap-gene-0.2-mRNA-1"/>
    </source>
</evidence>
<keyword evidence="4 7" id="KW-0040">ANK repeat</keyword>
<dbReference type="CDD" id="cd00198">
    <property type="entry name" value="vWFA"/>
    <property type="match status" value="2"/>
</dbReference>
<dbReference type="InterPro" id="IPR036770">
    <property type="entry name" value="Ankyrin_rpt-contain_sf"/>
</dbReference>
<dbReference type="InterPro" id="IPR002035">
    <property type="entry name" value="VWF_A"/>
</dbReference>
<dbReference type="InterPro" id="IPR002110">
    <property type="entry name" value="Ankyrin_rpt"/>
</dbReference>
<dbReference type="PANTHER" id="PTHR24173">
    <property type="entry name" value="ANKYRIN REPEAT CONTAINING"/>
    <property type="match status" value="1"/>
</dbReference>
<comment type="similarity">
    <text evidence="5">Belongs to the fem-1 family.</text>
</comment>
<evidence type="ECO:0000256" key="4">
    <source>
        <dbReference type="ARBA" id="ARBA00023043"/>
    </source>
</evidence>
<feature type="repeat" description="ANK" evidence="7">
    <location>
        <begin position="932"/>
        <end position="964"/>
    </location>
</feature>
<comment type="pathway">
    <text evidence="1">Protein modification; protein ubiquitination.</text>
</comment>
<feature type="repeat" description="ANK" evidence="7">
    <location>
        <begin position="1031"/>
        <end position="1063"/>
    </location>
</feature>
<evidence type="ECO:0000256" key="6">
    <source>
        <dbReference type="ARBA" id="ARBA00072197"/>
    </source>
</evidence>
<feature type="repeat" description="ANK" evidence="7">
    <location>
        <begin position="767"/>
        <end position="799"/>
    </location>
</feature>
<dbReference type="PANTHER" id="PTHR24173:SF78">
    <property type="entry name" value="PROTEIN FEM-1 HOMOLOG B"/>
    <property type="match status" value="1"/>
</dbReference>
<dbReference type="SMART" id="SM00327">
    <property type="entry name" value="VWA"/>
    <property type="match status" value="2"/>
</dbReference>
<proteinExistence type="inferred from homology"/>
<feature type="repeat" description="ANK" evidence="7">
    <location>
        <begin position="998"/>
        <end position="1030"/>
    </location>
</feature>
<dbReference type="WBParaSite" id="maker-uti_cns_0006615-snap-gene-0.2-mRNA-1">
    <property type="protein sequence ID" value="maker-uti_cns_0006615-snap-gene-0.2-mRNA-1"/>
    <property type="gene ID" value="maker-uti_cns_0006615-snap-gene-0.2"/>
</dbReference>
<evidence type="ECO:0000256" key="3">
    <source>
        <dbReference type="ARBA" id="ARBA00022786"/>
    </source>
</evidence>
<dbReference type="PROSITE" id="PS50234">
    <property type="entry name" value="VWFA"/>
    <property type="match status" value="2"/>
</dbReference>
<evidence type="ECO:0000259" key="8">
    <source>
        <dbReference type="PROSITE" id="PS50234"/>
    </source>
</evidence>
<dbReference type="Pfam" id="PF00023">
    <property type="entry name" value="Ank"/>
    <property type="match status" value="1"/>
</dbReference>
<feature type="repeat" description="ANK" evidence="7">
    <location>
        <begin position="833"/>
        <end position="865"/>
    </location>
</feature>
<dbReference type="PROSITE" id="PS50088">
    <property type="entry name" value="ANK_REPEAT"/>
    <property type="match status" value="11"/>
</dbReference>
<dbReference type="Proteomes" id="UP000095280">
    <property type="component" value="Unplaced"/>
</dbReference>
<dbReference type="SUPFAM" id="SSF53300">
    <property type="entry name" value="vWA-like"/>
    <property type="match status" value="2"/>
</dbReference>
<reference evidence="10" key="1">
    <citation type="submission" date="2016-11" db="UniProtKB">
        <authorList>
            <consortium name="WormBaseParasite"/>
        </authorList>
    </citation>
    <scope>IDENTIFICATION</scope>
</reference>
<dbReference type="SMART" id="SM00248">
    <property type="entry name" value="ANK"/>
    <property type="match status" value="14"/>
</dbReference>
<dbReference type="Gene3D" id="3.40.50.410">
    <property type="entry name" value="von Willebrand factor, type A domain"/>
    <property type="match status" value="2"/>
</dbReference>
<feature type="repeat" description="ANK" evidence="7">
    <location>
        <begin position="800"/>
        <end position="832"/>
    </location>
</feature>
<dbReference type="PROSITE" id="PS50297">
    <property type="entry name" value="ANK_REP_REGION"/>
    <property type="match status" value="10"/>
</dbReference>
<dbReference type="SUPFAM" id="SSF48403">
    <property type="entry name" value="Ankyrin repeat"/>
    <property type="match status" value="2"/>
</dbReference>
<evidence type="ECO:0000313" key="9">
    <source>
        <dbReference type="Proteomes" id="UP000095280"/>
    </source>
</evidence>
<dbReference type="InterPro" id="IPR036465">
    <property type="entry name" value="vWFA_dom_sf"/>
</dbReference>
<keyword evidence="2" id="KW-0677">Repeat</keyword>
<dbReference type="Gene3D" id="1.25.40.20">
    <property type="entry name" value="Ankyrin repeat-containing domain"/>
    <property type="match status" value="4"/>
</dbReference>
<dbReference type="Pfam" id="PF00092">
    <property type="entry name" value="VWA"/>
    <property type="match status" value="2"/>
</dbReference>
<sequence>GPDCCSDTTVSFHYVSPRLMYALEFFVYHLKTLRHQPAIKAMPSRRCSPRRPLGSTSLSLALLALLCCSAASGADDKDDKCHQRLDVVVCVDASSSSNAAEFEKLKPFLRQLPSRFKVSQTKTRMALVTYAQHARLVLDFNDTVTAEDFVNAVNRLEFVGGKTDFEAPVKLVWDRLLPQLRPKQAMFNLMLVMDGRQEDILDKYPEPNALSMANARQHVFRMKMKRIGFHVIGIGSPWHRRLLFTMQGFNCRLSLGIDKAFEVSRALNYRRVCGDCRFLKTSKYTGPCMDGVRYSYESKISKDFTLPTPMRCRINLSRKVESCKESGQSCSKVQMSVSACDDKKRASIVSSWTYFENRRMKCHTHNIVDYVFCNMTSTCQSKAPADIALVLDITRSEAADFQKLKDAAKAIIGFFDIGRSDSPVKVAIFTFYSFNKAYQILSLSQKKTKAEILAIIDGINMASEDIRANRESYPAIEMAVNHLKNGYSSKSHKNNHLVLLTSGNSNLIRSKVKVYEVLAEQSITAYAIGVTRESHRFIRVLTAPESDSNAFLIPDHSSFVSTAQKLAGALCVQMEPSPKLCEEKVVRQQYGDGGCLFNNILKFRIEFKFDAAKKCTKKKTFEHREDCKNVATSPFSGVQYLPVDKPRHCFKYEKSFFPTKKFLPAMKLDKCVTADYSCVAVGQKLSCRDEYGNLSTNCKCDSHSQGTTLVIEPQALASVLMQAAGEQLCSPSDEEFVTAIRNGDTVIVGAYLRSDRDLNREFKCGYTVSCPVHLACKTGKLAVVKMLLDARADVNFLDRNGGTALFVASQHGRDELVDLLIASGARVDAEVMKGCTSLYIAAQQGHQGVALRLIKAGAHLDVQMGTGMTPLYIASQNGHHNVVGLLISAQANVDLQQSSGAAPLHIAAQCGHLTVVEQLIRANANVDLREGSGGTPLFVASQRGHREVVDALLRAGANPDVPMEGGVTPLFIAAQFAHQGVVSSLIASRADVNRAKCTGATPLYLVAQNGQTQLVNTFIKASADVNLQQSAGMTPLFVASQNGYHNVASILIRSQADMDIQQNLGATSLYIASQNGHQQVVDLLIGAQADLDLQVKNEMSPLHVASQNRLLSIVRALLKARADVNFNGMGGSRATAYALDDDDTQVLDLLMQAQVDISPLLILAASLSGYQKSVDMLIKFPVDVDVELERGVSSLFLASLNGHYPVVESLIKAQTNFNEQQTSGLTPLSAAEQNGHFKVAALLKTALRNQDWLDAESDGAEPDSVANIECIEATHELDHPTASGDSNLSCLLQNELTTSGFVQSRAAIQSAVADVLQAIVRKRLDNDDVHIVGSYSEGWGNNLKTLDGRTDVESDIDVMRLIASRLYHVKGMCKCDSLPEELVEYDNGHMTVLALDMPAVDKVDACRLCCYPPIAPLEPHRLSKSNIPKSTLQSLQNELVSSPCHVVHAAPPGEGGKQLRVSTTFLERRLLRSLNTLQGQLFVTLKYLVKKVISNKHCFKVQGVKSYHVKTITFRMIEEIPAEQWKQENLVFL</sequence>
<feature type="domain" description="VWFA" evidence="8">
    <location>
        <begin position="86"/>
        <end position="236"/>
    </location>
</feature>
<organism evidence="9 10">
    <name type="scientific">Macrostomum lignano</name>
    <dbReference type="NCBI Taxonomy" id="282301"/>
    <lineage>
        <taxon>Eukaryota</taxon>
        <taxon>Metazoa</taxon>
        <taxon>Spiralia</taxon>
        <taxon>Lophotrochozoa</taxon>
        <taxon>Platyhelminthes</taxon>
        <taxon>Rhabditophora</taxon>
        <taxon>Macrostomorpha</taxon>
        <taxon>Macrostomida</taxon>
        <taxon>Macrostomidae</taxon>
        <taxon>Macrostomum</taxon>
    </lineage>
</organism>
<dbReference type="Gene3D" id="1.10.1410.40">
    <property type="match status" value="1"/>
</dbReference>
<dbReference type="Pfam" id="PF12796">
    <property type="entry name" value="Ank_2"/>
    <property type="match status" value="4"/>
</dbReference>
<keyword evidence="9" id="KW-1185">Reference proteome</keyword>
<dbReference type="Pfam" id="PF13637">
    <property type="entry name" value="Ank_4"/>
    <property type="match status" value="1"/>
</dbReference>
<evidence type="ECO:0000256" key="2">
    <source>
        <dbReference type="ARBA" id="ARBA00022737"/>
    </source>
</evidence>
<name>A0A1I8HKX9_9PLAT</name>
<evidence type="ECO:0000256" key="7">
    <source>
        <dbReference type="PROSITE-ProRule" id="PRU00023"/>
    </source>
</evidence>
<feature type="repeat" description="ANK" evidence="7">
    <location>
        <begin position="1064"/>
        <end position="1096"/>
    </location>
</feature>
<accession>A0A1I8HKX9</accession>
<protein>
    <recommendedName>
        <fullName evidence="6">Protein fem-1 homolog B</fullName>
    </recommendedName>
</protein>
<keyword evidence="3" id="KW-0833">Ubl conjugation pathway</keyword>
<feature type="repeat" description="ANK" evidence="7">
    <location>
        <begin position="965"/>
        <end position="997"/>
    </location>
</feature>
<feature type="repeat" description="ANK" evidence="7">
    <location>
        <begin position="899"/>
        <end position="931"/>
    </location>
</feature>
<feature type="domain" description="VWFA" evidence="8">
    <location>
        <begin position="386"/>
        <end position="570"/>
    </location>
</feature>